<evidence type="ECO:0000256" key="4">
    <source>
        <dbReference type="ARBA" id="ARBA00022824"/>
    </source>
</evidence>
<comment type="similarity">
    <text evidence="2">Belongs to the selenoprotein M/F family.</text>
</comment>
<evidence type="ECO:0000256" key="7">
    <source>
        <dbReference type="SAM" id="SignalP"/>
    </source>
</evidence>
<dbReference type="Proteomes" id="UP000011083">
    <property type="component" value="Unassembled WGS sequence"/>
</dbReference>
<protein>
    <recommendedName>
        <fullName evidence="6">Selenoprotein F</fullName>
    </recommendedName>
</protein>
<keyword evidence="3 7" id="KW-0732">Signal</keyword>
<reference evidence="9 10" key="1">
    <citation type="journal article" date="2013" name="Genome Biol.">
        <title>Genome of Acanthamoeba castellanii highlights extensive lateral gene transfer and early evolution of tyrosine kinase signaling.</title>
        <authorList>
            <person name="Clarke M."/>
            <person name="Lohan A.J."/>
            <person name="Liu B."/>
            <person name="Lagkouvardos I."/>
            <person name="Roy S."/>
            <person name="Zafar N."/>
            <person name="Bertelli C."/>
            <person name="Schilde C."/>
            <person name="Kianianmomeni A."/>
            <person name="Burglin T.R."/>
            <person name="Frech C."/>
            <person name="Turcotte B."/>
            <person name="Kopec K.O."/>
            <person name="Synnott J.M."/>
            <person name="Choo C."/>
            <person name="Paponov I."/>
            <person name="Finkler A."/>
            <person name="Soon Heng Tan C."/>
            <person name="Hutchins A.P."/>
            <person name="Weinmeier T."/>
            <person name="Rattei T."/>
            <person name="Chu J.S."/>
            <person name="Gimenez G."/>
            <person name="Irimia M."/>
            <person name="Rigden D.J."/>
            <person name="Fitzpatrick D.A."/>
            <person name="Lorenzo-Morales J."/>
            <person name="Bateman A."/>
            <person name="Chiu C.H."/>
            <person name="Tang P."/>
            <person name="Hegemann P."/>
            <person name="Fromm H."/>
            <person name="Raoult D."/>
            <person name="Greub G."/>
            <person name="Miranda-Saavedra D."/>
            <person name="Chen N."/>
            <person name="Nash P."/>
            <person name="Ginger M.L."/>
            <person name="Horn M."/>
            <person name="Schaap P."/>
            <person name="Caler L."/>
            <person name="Loftus B."/>
        </authorList>
    </citation>
    <scope>NUCLEOTIDE SEQUENCE [LARGE SCALE GENOMIC DNA]</scope>
    <source>
        <strain evidence="9 10">Neff</strain>
    </source>
</reference>
<name>L8GQW0_ACACF</name>
<dbReference type="PANTHER" id="PTHR13077:SF6">
    <property type="entry name" value="SELENOPROTEIN F"/>
    <property type="match status" value="1"/>
</dbReference>
<evidence type="ECO:0000256" key="3">
    <source>
        <dbReference type="ARBA" id="ARBA00022729"/>
    </source>
</evidence>
<keyword evidence="4" id="KW-0256">Endoplasmic reticulum</keyword>
<dbReference type="GeneID" id="14915129"/>
<dbReference type="VEuPathDB" id="AmoebaDB:ACA1_193190"/>
<evidence type="ECO:0000313" key="9">
    <source>
        <dbReference type="EMBL" id="ELR14516.1"/>
    </source>
</evidence>
<dbReference type="OrthoDB" id="1910009at2759"/>
<proteinExistence type="inferred from homology"/>
<evidence type="ECO:0000256" key="6">
    <source>
        <dbReference type="ARBA" id="ARBA00040775"/>
    </source>
</evidence>
<dbReference type="GO" id="GO:0005788">
    <property type="term" value="C:endoplasmic reticulum lumen"/>
    <property type="evidence" value="ECO:0007669"/>
    <property type="project" value="UniProtKB-SubCell"/>
</dbReference>
<gene>
    <name evidence="9" type="ORF">ACA1_193190</name>
</gene>
<evidence type="ECO:0000256" key="1">
    <source>
        <dbReference type="ARBA" id="ARBA00004319"/>
    </source>
</evidence>
<dbReference type="EMBL" id="KB008052">
    <property type="protein sequence ID" value="ELR14516.1"/>
    <property type="molecule type" value="Genomic_DNA"/>
</dbReference>
<dbReference type="InterPro" id="IPR036249">
    <property type="entry name" value="Thioredoxin-like_sf"/>
</dbReference>
<keyword evidence="5" id="KW-0712">Selenocysteine</keyword>
<dbReference type="InterPro" id="IPR039992">
    <property type="entry name" value="Sep15_SelM"/>
</dbReference>
<dbReference type="KEGG" id="acan:ACA1_193190"/>
<dbReference type="GO" id="GO:0016491">
    <property type="term" value="F:oxidoreductase activity"/>
    <property type="evidence" value="ECO:0007669"/>
    <property type="project" value="TreeGrafter"/>
</dbReference>
<feature type="chain" id="PRO_5003989981" description="Selenoprotein F" evidence="7">
    <location>
        <begin position="21"/>
        <end position="181"/>
    </location>
</feature>
<dbReference type="InterPro" id="IPR038219">
    <property type="entry name" value="Sep15/SelM_sf"/>
</dbReference>
<dbReference type="Gene3D" id="3.40.30.50">
    <property type="entry name" value="Sep15/SelM thioredoxin-like domain, active-site redox motif"/>
    <property type="match status" value="1"/>
</dbReference>
<evidence type="ECO:0000259" key="8">
    <source>
        <dbReference type="Pfam" id="PF08806"/>
    </source>
</evidence>
<feature type="signal peptide" evidence="7">
    <location>
        <begin position="1"/>
        <end position="20"/>
    </location>
</feature>
<evidence type="ECO:0000256" key="5">
    <source>
        <dbReference type="ARBA" id="ARBA00022933"/>
    </source>
</evidence>
<evidence type="ECO:0000313" key="10">
    <source>
        <dbReference type="Proteomes" id="UP000011083"/>
    </source>
</evidence>
<dbReference type="Pfam" id="PF08806">
    <property type="entry name" value="Sep15_SelM"/>
    <property type="match status" value="1"/>
</dbReference>
<feature type="domain" description="Selenoprotein F/M" evidence="8">
    <location>
        <begin position="96"/>
        <end position="156"/>
    </location>
</feature>
<accession>L8GQW0</accession>
<dbReference type="SUPFAM" id="SSF52833">
    <property type="entry name" value="Thioredoxin-like"/>
    <property type="match status" value="1"/>
</dbReference>
<dbReference type="InterPro" id="IPR014912">
    <property type="entry name" value="Sep15_SelM_dom"/>
</dbReference>
<keyword evidence="10" id="KW-1185">Reference proteome</keyword>
<dbReference type="AlphaFoldDB" id="L8GQW0"/>
<organism evidence="9 10">
    <name type="scientific">Acanthamoeba castellanii (strain ATCC 30010 / Neff)</name>
    <dbReference type="NCBI Taxonomy" id="1257118"/>
    <lineage>
        <taxon>Eukaryota</taxon>
        <taxon>Amoebozoa</taxon>
        <taxon>Discosea</taxon>
        <taxon>Longamoebia</taxon>
        <taxon>Centramoebida</taxon>
        <taxon>Acanthamoebidae</taxon>
        <taxon>Acanthamoeba</taxon>
    </lineage>
</organism>
<evidence type="ECO:0000256" key="2">
    <source>
        <dbReference type="ARBA" id="ARBA00005742"/>
    </source>
</evidence>
<dbReference type="OMA" id="CITANSI"/>
<sequence>MKMRAAWGLVVVLALALVMAHGDEKAAECDALGFDAATLSCSSCTLLPTFVHDEGLVADCRKCCSEAETTDDNRVFDHARLEMDKSFMMALAYYHPGLYHFLKGSAFQHFLGLQVVDKSNMKPTLVFLDASGEPQLTTQLGGWKEETIVEYLETKLTNKAGKPIKGAHMPKWLRAFIDKKH</sequence>
<comment type="subcellular location">
    <subcellularLocation>
        <location evidence="1">Endoplasmic reticulum lumen</location>
    </subcellularLocation>
</comment>
<dbReference type="RefSeq" id="XP_004336529.1">
    <property type="nucleotide sequence ID" value="XM_004336481.1"/>
</dbReference>
<dbReference type="PANTHER" id="PTHR13077">
    <property type="entry name" value="SELENOPROTEIN F"/>
    <property type="match status" value="1"/>
</dbReference>